<keyword evidence="1" id="KW-0812">Transmembrane</keyword>
<sequence length="97" mass="11040">MMVKFLREHLEKAGCVVGENFIKAVHCDKQISGGNVHGEGVLLFCYSLSQLYLSSLSVSVFLHVSFSLFFSFFFSTSIIEELGKYQDRWHLGQILED</sequence>
<name>A0A8T1P599_CARIL</name>
<reference evidence="3" key="2">
    <citation type="submission" date="2021-01" db="EMBL/GenBank/DDBJ databases">
        <authorList>
            <person name="Lovell J.T."/>
            <person name="Bentley N."/>
            <person name="Bhattarai G."/>
            <person name="Jenkins J.W."/>
            <person name="Sreedasyam A."/>
            <person name="Alarcon Y."/>
            <person name="Bock C."/>
            <person name="Boston L."/>
            <person name="Carlson J."/>
            <person name="Cervantes K."/>
            <person name="Clermont K."/>
            <person name="Krom N."/>
            <person name="Kubenka K."/>
            <person name="Mamidi S."/>
            <person name="Mattison C."/>
            <person name="Monteros M."/>
            <person name="Pisani C."/>
            <person name="Plott C."/>
            <person name="Rajasekar S."/>
            <person name="Rhein H.S."/>
            <person name="Rohla C."/>
            <person name="Song M."/>
            <person name="Hilaire R.S."/>
            <person name="Shu S."/>
            <person name="Wells L."/>
            <person name="Wang X."/>
            <person name="Webber J."/>
            <person name="Heerema R.J."/>
            <person name="Klein P."/>
            <person name="Conner P."/>
            <person name="Grauke L."/>
            <person name="Grimwood J."/>
            <person name="Schmutz J."/>
            <person name="Randall J.J."/>
        </authorList>
    </citation>
    <scope>NUCLEOTIDE SEQUENCE</scope>
    <source>
        <tissue evidence="3">Leaf</tissue>
    </source>
</reference>
<dbReference type="EMBL" id="CM031818">
    <property type="protein sequence ID" value="KAG6639746.1"/>
    <property type="molecule type" value="Genomic_DNA"/>
</dbReference>
<dbReference type="AlphaFoldDB" id="A0A8T1P599"/>
<feature type="transmembrane region" description="Helical" evidence="1">
    <location>
        <begin position="51"/>
        <end position="74"/>
    </location>
</feature>
<organism evidence="2 4">
    <name type="scientific">Carya illinoinensis</name>
    <name type="common">Pecan</name>
    <dbReference type="NCBI Taxonomy" id="32201"/>
    <lineage>
        <taxon>Eukaryota</taxon>
        <taxon>Viridiplantae</taxon>
        <taxon>Streptophyta</taxon>
        <taxon>Embryophyta</taxon>
        <taxon>Tracheophyta</taxon>
        <taxon>Spermatophyta</taxon>
        <taxon>Magnoliopsida</taxon>
        <taxon>eudicotyledons</taxon>
        <taxon>Gunneridae</taxon>
        <taxon>Pentapetalae</taxon>
        <taxon>rosids</taxon>
        <taxon>fabids</taxon>
        <taxon>Fagales</taxon>
        <taxon>Juglandaceae</taxon>
        <taxon>Carya</taxon>
    </lineage>
</organism>
<dbReference type="Proteomes" id="UP000811609">
    <property type="component" value="Chromosome 10"/>
</dbReference>
<evidence type="ECO:0000313" key="2">
    <source>
        <dbReference type="EMBL" id="KAG6639746.1"/>
    </source>
</evidence>
<dbReference type="Proteomes" id="UP000811246">
    <property type="component" value="Chromosome 10"/>
</dbReference>
<protein>
    <submittedName>
        <fullName evidence="2">Uncharacterized protein</fullName>
    </submittedName>
</protein>
<gene>
    <name evidence="2" type="ORF">CIPAW_10G123000</name>
    <name evidence="3" type="ORF">I3842_10G122500</name>
</gene>
<keyword evidence="1" id="KW-0472">Membrane</keyword>
<evidence type="ECO:0000313" key="4">
    <source>
        <dbReference type="Proteomes" id="UP000811609"/>
    </source>
</evidence>
<keyword evidence="4" id="KW-1185">Reference proteome</keyword>
<accession>A0A8T1P599</accession>
<dbReference type="EMBL" id="CM031834">
    <property type="protein sequence ID" value="KAG6692598.1"/>
    <property type="molecule type" value="Genomic_DNA"/>
</dbReference>
<keyword evidence="1" id="KW-1133">Transmembrane helix</keyword>
<evidence type="ECO:0000313" key="3">
    <source>
        <dbReference type="EMBL" id="KAG6692598.1"/>
    </source>
</evidence>
<reference evidence="2" key="1">
    <citation type="submission" date="2020-12" db="EMBL/GenBank/DDBJ databases">
        <title>WGS assembly of Carya illinoinensis cv. Pawnee.</title>
        <authorList>
            <person name="Platts A."/>
            <person name="Shu S."/>
            <person name="Wright S."/>
            <person name="Barry K."/>
            <person name="Edger P."/>
            <person name="Pires J.C."/>
            <person name="Schmutz J."/>
        </authorList>
    </citation>
    <scope>NUCLEOTIDE SEQUENCE</scope>
    <source>
        <tissue evidence="2">Leaf</tissue>
    </source>
</reference>
<evidence type="ECO:0000256" key="1">
    <source>
        <dbReference type="SAM" id="Phobius"/>
    </source>
</evidence>
<comment type="caution">
    <text evidence="2">The sequence shown here is derived from an EMBL/GenBank/DDBJ whole genome shotgun (WGS) entry which is preliminary data.</text>
</comment>
<proteinExistence type="predicted"/>